<dbReference type="PANTHER" id="PTHR30012:SF0">
    <property type="entry name" value="TYPE II SECRETION SYSTEM PROTEIN F-RELATED"/>
    <property type="match status" value="1"/>
</dbReference>
<evidence type="ECO:0000256" key="7">
    <source>
        <dbReference type="ARBA" id="ARBA00022692"/>
    </source>
</evidence>
<dbReference type="InterPro" id="IPR001992">
    <property type="entry name" value="T2SS_GspF/T4SS_PilC_CS"/>
</dbReference>
<name>A0AAF0I5B4_9BACT</name>
<keyword evidence="8 12" id="KW-1133">Transmembrane helix</keyword>
<organism evidence="14 15">
    <name type="scientific">Synoicihabitans lomoniglobus</name>
    <dbReference type="NCBI Taxonomy" id="2909285"/>
    <lineage>
        <taxon>Bacteria</taxon>
        <taxon>Pseudomonadati</taxon>
        <taxon>Verrucomicrobiota</taxon>
        <taxon>Opitutia</taxon>
        <taxon>Opitutales</taxon>
        <taxon>Opitutaceae</taxon>
        <taxon>Synoicihabitans</taxon>
    </lineage>
</organism>
<keyword evidence="5" id="KW-1003">Cell membrane</keyword>
<dbReference type="PANTHER" id="PTHR30012">
    <property type="entry name" value="GENERAL SECRETION PATHWAY PROTEIN"/>
    <property type="match status" value="1"/>
</dbReference>
<feature type="domain" description="Type II secretion system protein GspF" evidence="13">
    <location>
        <begin position="294"/>
        <end position="416"/>
    </location>
</feature>
<dbReference type="AlphaFoldDB" id="A0AAF0I5B4"/>
<sequence length="425" mass="45681">MPTFAYTAIDVNSGREKKGAADGPSEAQVTTDLKALGLYPTSLKSTAGTDESTVKKTAQPKAKYMPKADRRQISLPGFGPNMAKTRMLFTRQLATLVKAGMPILRGLEVLSRQQKPGEFKTTITSIAETIRSGGSLSDGLAQHPRMFDRLYLNMVKAGEASGALDVVLQRLAEFLEKAHKIRGKVKSAMTYPLIIMTVAVSVVGALVVFVVPKFESIFATMLKGQPLPPLTQSVLSVSRFVQGNIGATVAIGFAIVIGLRFALRTSLGSRWWDRAQLILPVLGDLVLKGAVARFTRTLGTLLASGVQILQALQITRDTAGNVHVAEAVDRIHARVKSGESVARPLEESAVFPAMVASMVEVGEETGKLPDMLERIADTYDEEVDNAVAALTSILEPIMIVIMALMVGTVVIALFLPLVRIVQTLS</sequence>
<comment type="function">
    <text evidence="1">Component of the type II secretion system inner membrane complex required for the energy-dependent secretion of extracellular factors such as proteases and toxins from the periplasm.</text>
</comment>
<keyword evidence="15" id="KW-1185">Reference proteome</keyword>
<dbReference type="GO" id="GO:0005886">
    <property type="term" value="C:plasma membrane"/>
    <property type="evidence" value="ECO:0007669"/>
    <property type="project" value="UniProtKB-SubCell"/>
</dbReference>
<keyword evidence="6" id="KW-0997">Cell inner membrane</keyword>
<dbReference type="RefSeq" id="WP_330931461.1">
    <property type="nucleotide sequence ID" value="NZ_CP119075.1"/>
</dbReference>
<evidence type="ECO:0000256" key="12">
    <source>
        <dbReference type="SAM" id="Phobius"/>
    </source>
</evidence>
<keyword evidence="7 11" id="KW-0812">Transmembrane</keyword>
<comment type="similarity">
    <text evidence="3 11">Belongs to the GSP F family.</text>
</comment>
<evidence type="ECO:0000256" key="4">
    <source>
        <dbReference type="ARBA" id="ARBA00022448"/>
    </source>
</evidence>
<dbReference type="InterPro" id="IPR018076">
    <property type="entry name" value="T2SS_GspF_dom"/>
</dbReference>
<accession>A0AAF0I5B4</accession>
<dbReference type="FunFam" id="1.20.81.30:FF:000001">
    <property type="entry name" value="Type II secretion system protein F"/>
    <property type="match status" value="2"/>
</dbReference>
<evidence type="ECO:0000313" key="14">
    <source>
        <dbReference type="EMBL" id="WED67199.1"/>
    </source>
</evidence>
<evidence type="ECO:0000256" key="5">
    <source>
        <dbReference type="ARBA" id="ARBA00022475"/>
    </source>
</evidence>
<dbReference type="PROSITE" id="PS00874">
    <property type="entry name" value="T2SP_F"/>
    <property type="match status" value="1"/>
</dbReference>
<gene>
    <name evidence="14" type="ORF">PXH66_10080</name>
</gene>
<dbReference type="GO" id="GO:0009306">
    <property type="term" value="P:protein secretion"/>
    <property type="evidence" value="ECO:0007669"/>
    <property type="project" value="InterPro"/>
</dbReference>
<feature type="transmembrane region" description="Helical" evidence="12">
    <location>
        <begin position="190"/>
        <end position="211"/>
    </location>
</feature>
<evidence type="ECO:0000313" key="15">
    <source>
        <dbReference type="Proteomes" id="UP001218638"/>
    </source>
</evidence>
<protein>
    <recommendedName>
        <fullName evidence="10">General secretion pathway protein F</fullName>
    </recommendedName>
</protein>
<feature type="transmembrane region" description="Helical" evidence="12">
    <location>
        <begin position="397"/>
        <end position="418"/>
    </location>
</feature>
<keyword evidence="4 11" id="KW-0813">Transport</keyword>
<evidence type="ECO:0000256" key="9">
    <source>
        <dbReference type="ARBA" id="ARBA00023136"/>
    </source>
</evidence>
<dbReference type="Proteomes" id="UP001218638">
    <property type="component" value="Chromosome"/>
</dbReference>
<evidence type="ECO:0000256" key="6">
    <source>
        <dbReference type="ARBA" id="ARBA00022519"/>
    </source>
</evidence>
<evidence type="ECO:0000256" key="11">
    <source>
        <dbReference type="RuleBase" id="RU003923"/>
    </source>
</evidence>
<proteinExistence type="inferred from homology"/>
<evidence type="ECO:0000256" key="1">
    <source>
        <dbReference type="ARBA" id="ARBA00002684"/>
    </source>
</evidence>
<dbReference type="Gene3D" id="1.20.81.30">
    <property type="entry name" value="Type II secretion system (T2SS), domain F"/>
    <property type="match status" value="2"/>
</dbReference>
<evidence type="ECO:0000256" key="2">
    <source>
        <dbReference type="ARBA" id="ARBA00004429"/>
    </source>
</evidence>
<feature type="domain" description="Type II secretion system protein GspF" evidence="13">
    <location>
        <begin position="89"/>
        <end position="212"/>
    </location>
</feature>
<reference evidence="14" key="1">
    <citation type="submission" date="2023-03" db="EMBL/GenBank/DDBJ databases">
        <title>Lomoglobus Profundus gen. nov., sp. nov., a novel member of the phylum Verrucomicrobia, isolated from deep-marine sediment of South China Sea.</title>
        <authorList>
            <person name="Ahmad T."/>
            <person name="Ishaq S.E."/>
            <person name="Wang F."/>
        </authorList>
    </citation>
    <scope>NUCLEOTIDE SEQUENCE</scope>
    <source>
        <strain evidence="14">LMO-M01</strain>
    </source>
</reference>
<evidence type="ECO:0000256" key="3">
    <source>
        <dbReference type="ARBA" id="ARBA00005745"/>
    </source>
</evidence>
<feature type="transmembrane region" description="Helical" evidence="12">
    <location>
        <begin position="245"/>
        <end position="263"/>
    </location>
</feature>
<dbReference type="InterPro" id="IPR042094">
    <property type="entry name" value="T2SS_GspF_sf"/>
</dbReference>
<dbReference type="EMBL" id="CP119075">
    <property type="protein sequence ID" value="WED67199.1"/>
    <property type="molecule type" value="Genomic_DNA"/>
</dbReference>
<comment type="subcellular location">
    <subcellularLocation>
        <location evidence="2">Cell inner membrane</location>
        <topology evidence="2">Multi-pass membrane protein</topology>
    </subcellularLocation>
    <subcellularLocation>
        <location evidence="11">Cell membrane</location>
        <topology evidence="11">Multi-pass membrane protein</topology>
    </subcellularLocation>
</comment>
<evidence type="ECO:0000256" key="10">
    <source>
        <dbReference type="ARBA" id="ARBA00030750"/>
    </source>
</evidence>
<dbReference type="Pfam" id="PF00482">
    <property type="entry name" value="T2SSF"/>
    <property type="match status" value="2"/>
</dbReference>
<keyword evidence="9 12" id="KW-0472">Membrane</keyword>
<dbReference type="InterPro" id="IPR003004">
    <property type="entry name" value="GspF/PilC"/>
</dbReference>
<dbReference type="PRINTS" id="PR00812">
    <property type="entry name" value="BCTERIALGSPF"/>
</dbReference>
<evidence type="ECO:0000259" key="13">
    <source>
        <dbReference type="Pfam" id="PF00482"/>
    </source>
</evidence>
<dbReference type="KEGG" id="slom:PXH66_10080"/>
<evidence type="ECO:0000256" key="8">
    <source>
        <dbReference type="ARBA" id="ARBA00022989"/>
    </source>
</evidence>